<accession>A0A0B7BSQ8</accession>
<evidence type="ECO:0000313" key="1">
    <source>
        <dbReference type="EMBL" id="CEK95922.1"/>
    </source>
</evidence>
<protein>
    <submittedName>
        <fullName evidence="1">Uncharacterized protein</fullName>
    </submittedName>
</protein>
<gene>
    <name evidence="1" type="primary">ORF209501</name>
</gene>
<dbReference type="AlphaFoldDB" id="A0A0B7BSQ8"/>
<proteinExistence type="predicted"/>
<reference evidence="1" key="1">
    <citation type="submission" date="2014-12" db="EMBL/GenBank/DDBJ databases">
        <title>Insight into the proteome of Arion vulgaris.</title>
        <authorList>
            <person name="Aradska J."/>
            <person name="Bulat T."/>
            <person name="Smidak R."/>
            <person name="Sarate P."/>
            <person name="Gangsoo J."/>
            <person name="Sialana F."/>
            <person name="Bilban M."/>
            <person name="Lubec G."/>
        </authorList>
    </citation>
    <scope>NUCLEOTIDE SEQUENCE</scope>
    <source>
        <tissue evidence="1">Skin</tissue>
    </source>
</reference>
<organism evidence="1">
    <name type="scientific">Arion vulgaris</name>
    <dbReference type="NCBI Taxonomy" id="1028688"/>
    <lineage>
        <taxon>Eukaryota</taxon>
        <taxon>Metazoa</taxon>
        <taxon>Spiralia</taxon>
        <taxon>Lophotrochozoa</taxon>
        <taxon>Mollusca</taxon>
        <taxon>Gastropoda</taxon>
        <taxon>Heterobranchia</taxon>
        <taxon>Euthyneura</taxon>
        <taxon>Panpulmonata</taxon>
        <taxon>Eupulmonata</taxon>
        <taxon>Stylommatophora</taxon>
        <taxon>Helicina</taxon>
        <taxon>Arionoidea</taxon>
        <taxon>Arionidae</taxon>
        <taxon>Arion</taxon>
    </lineage>
</organism>
<dbReference type="EMBL" id="HACG01049057">
    <property type="protein sequence ID" value="CEK95922.1"/>
    <property type="molecule type" value="Transcribed_RNA"/>
</dbReference>
<sequence length="57" mass="6523">MCHMEADPILPDTLGNYWLMTVTWDNAGTSTYDVHKGFQSRQETCCGEDLEDAYKSF</sequence>
<name>A0A0B7BSQ8_9EUPU</name>